<gene>
    <name evidence="1" type="ORF">LCGC14_1751160</name>
</gene>
<proteinExistence type="predicted"/>
<reference evidence="1" key="1">
    <citation type="journal article" date="2015" name="Nature">
        <title>Complex archaea that bridge the gap between prokaryotes and eukaryotes.</title>
        <authorList>
            <person name="Spang A."/>
            <person name="Saw J.H."/>
            <person name="Jorgensen S.L."/>
            <person name="Zaremba-Niedzwiedzka K."/>
            <person name="Martijn J."/>
            <person name="Lind A.E."/>
            <person name="van Eijk R."/>
            <person name="Schleper C."/>
            <person name="Guy L."/>
            <person name="Ettema T.J."/>
        </authorList>
    </citation>
    <scope>NUCLEOTIDE SEQUENCE</scope>
</reference>
<name>A0A0F9H3X0_9ZZZZ</name>
<dbReference type="AlphaFoldDB" id="A0A0F9H3X0"/>
<dbReference type="EMBL" id="LAZR01016155">
    <property type="protein sequence ID" value="KKM05725.1"/>
    <property type="molecule type" value="Genomic_DNA"/>
</dbReference>
<sequence>MKNRYLKVIKETPILNTDNFRSIFGGIDQNSLKTDEKGHIRAIEFVALKDMVFKIEEKTIFPYIYKISSTFYKSENLYIDSRFTIPLSSSVNINPNYILTPNKIIKRLISHLGEKYIWGANYSKGIKNLLKFYPPSNKINKDVLDKWILKGVDCSGILFEATNGFTPRDTKDLLNYKNPEKQIRYNYFLILQDL</sequence>
<organism evidence="1">
    <name type="scientific">marine sediment metagenome</name>
    <dbReference type="NCBI Taxonomy" id="412755"/>
    <lineage>
        <taxon>unclassified sequences</taxon>
        <taxon>metagenomes</taxon>
        <taxon>ecological metagenomes</taxon>
    </lineage>
</organism>
<protein>
    <submittedName>
        <fullName evidence="1">Uncharacterized protein</fullName>
    </submittedName>
</protein>
<comment type="caution">
    <text evidence="1">The sequence shown here is derived from an EMBL/GenBank/DDBJ whole genome shotgun (WGS) entry which is preliminary data.</text>
</comment>
<evidence type="ECO:0000313" key="1">
    <source>
        <dbReference type="EMBL" id="KKM05725.1"/>
    </source>
</evidence>
<accession>A0A0F9H3X0</accession>